<feature type="transmembrane region" description="Helical" evidence="8">
    <location>
        <begin position="221"/>
        <end position="242"/>
    </location>
</feature>
<evidence type="ECO:0000256" key="8">
    <source>
        <dbReference type="SAM" id="Phobius"/>
    </source>
</evidence>
<evidence type="ECO:0000256" key="3">
    <source>
        <dbReference type="ARBA" id="ARBA00022692"/>
    </source>
</evidence>
<evidence type="ECO:0000256" key="1">
    <source>
        <dbReference type="ARBA" id="ARBA00004141"/>
    </source>
</evidence>
<evidence type="ECO:0000256" key="7">
    <source>
        <dbReference type="SAM" id="MobiDB-lite"/>
    </source>
</evidence>
<dbReference type="GO" id="GO:0005829">
    <property type="term" value="C:cytosol"/>
    <property type="evidence" value="ECO:0007669"/>
    <property type="project" value="GOC"/>
</dbReference>
<feature type="transmembrane region" description="Helical" evidence="8">
    <location>
        <begin position="411"/>
        <end position="431"/>
    </location>
</feature>
<organism evidence="12 13">
    <name type="scientific">Mucor velutinosus</name>
    <dbReference type="NCBI Taxonomy" id="708070"/>
    <lineage>
        <taxon>Eukaryota</taxon>
        <taxon>Fungi</taxon>
        <taxon>Fungi incertae sedis</taxon>
        <taxon>Mucoromycota</taxon>
        <taxon>Mucoromycotina</taxon>
        <taxon>Mucoromycetes</taxon>
        <taxon>Mucorales</taxon>
        <taxon>Mucorineae</taxon>
        <taxon>Mucoraceae</taxon>
        <taxon>Mucor</taxon>
    </lineage>
</organism>
<evidence type="ECO:0000256" key="9">
    <source>
        <dbReference type="SAM" id="SignalP"/>
    </source>
</evidence>
<keyword evidence="5 8" id="KW-1133">Transmembrane helix</keyword>
<dbReference type="GO" id="GO:0005794">
    <property type="term" value="C:Golgi apparatus"/>
    <property type="evidence" value="ECO:0007669"/>
    <property type="project" value="TreeGrafter"/>
</dbReference>
<dbReference type="Proteomes" id="UP001304243">
    <property type="component" value="Unassembled WGS sequence"/>
</dbReference>
<feature type="transmembrane region" description="Helical" evidence="8">
    <location>
        <begin position="324"/>
        <end position="349"/>
    </location>
</feature>
<dbReference type="Pfam" id="PF06814">
    <property type="entry name" value="GOST_TM"/>
    <property type="match status" value="1"/>
</dbReference>
<proteinExistence type="inferred from homology"/>
<feature type="transmembrane region" description="Helical" evidence="8">
    <location>
        <begin position="190"/>
        <end position="209"/>
    </location>
</feature>
<evidence type="ECO:0000313" key="12">
    <source>
        <dbReference type="EMBL" id="KAK4510643.1"/>
    </source>
</evidence>
<keyword evidence="3 8" id="KW-0812">Transmembrane</keyword>
<keyword evidence="13" id="KW-1185">Reference proteome</keyword>
<feature type="region of interest" description="Disordered" evidence="7">
    <location>
        <begin position="502"/>
        <end position="577"/>
    </location>
</feature>
<feature type="signal peptide" evidence="9">
    <location>
        <begin position="1"/>
        <end position="26"/>
    </location>
</feature>
<feature type="compositionally biased region" description="Polar residues" evidence="7">
    <location>
        <begin position="521"/>
        <end position="531"/>
    </location>
</feature>
<evidence type="ECO:0000313" key="13">
    <source>
        <dbReference type="Proteomes" id="UP001304243"/>
    </source>
</evidence>
<name>A0AAN7D5P9_9FUNG</name>
<dbReference type="Pfam" id="PF21902">
    <property type="entry name" value="PTM1-like_N"/>
    <property type="match status" value="1"/>
</dbReference>
<dbReference type="InterPro" id="IPR053938">
    <property type="entry name" value="PTM1-like_N"/>
</dbReference>
<evidence type="ECO:0000256" key="2">
    <source>
        <dbReference type="ARBA" id="ARBA00007883"/>
    </source>
</evidence>
<feature type="domain" description="PTM1-like N-terminal" evidence="11">
    <location>
        <begin position="39"/>
        <end position="176"/>
    </location>
</feature>
<dbReference type="InterPro" id="IPR009637">
    <property type="entry name" value="GPR107/GPR108-like"/>
</dbReference>
<dbReference type="PANTHER" id="PTHR21229:SF1">
    <property type="entry name" value="GH17801P"/>
    <property type="match status" value="1"/>
</dbReference>
<dbReference type="GO" id="GO:0016020">
    <property type="term" value="C:membrane"/>
    <property type="evidence" value="ECO:0007669"/>
    <property type="project" value="UniProtKB-SubCell"/>
</dbReference>
<evidence type="ECO:0000256" key="6">
    <source>
        <dbReference type="ARBA" id="ARBA00023136"/>
    </source>
</evidence>
<dbReference type="GeneID" id="89948761"/>
<evidence type="ECO:0000259" key="10">
    <source>
        <dbReference type="Pfam" id="PF06814"/>
    </source>
</evidence>
<evidence type="ECO:0000256" key="5">
    <source>
        <dbReference type="ARBA" id="ARBA00022989"/>
    </source>
</evidence>
<feature type="transmembrane region" description="Helical" evidence="8">
    <location>
        <begin position="370"/>
        <end position="391"/>
    </location>
</feature>
<feature type="region of interest" description="Disordered" evidence="7">
    <location>
        <begin position="462"/>
        <end position="485"/>
    </location>
</feature>
<comment type="caution">
    <text evidence="12">The sequence shown here is derived from an EMBL/GenBank/DDBJ whole genome shotgun (WGS) entry which is preliminary data.</text>
</comment>
<gene>
    <name evidence="12" type="ORF">ATC70_005075</name>
</gene>
<feature type="chain" id="PRO_5042976626" evidence="9">
    <location>
        <begin position="27"/>
        <end position="577"/>
    </location>
</feature>
<dbReference type="GO" id="GO:0042147">
    <property type="term" value="P:retrograde transport, endosome to Golgi"/>
    <property type="evidence" value="ECO:0007669"/>
    <property type="project" value="TreeGrafter"/>
</dbReference>
<accession>A0AAN7D5P9</accession>
<dbReference type="RefSeq" id="XP_064677309.1">
    <property type="nucleotide sequence ID" value="XM_064824373.1"/>
</dbReference>
<dbReference type="InterPro" id="IPR053937">
    <property type="entry name" value="GOST_TM"/>
</dbReference>
<feature type="transmembrane region" description="Helical" evidence="8">
    <location>
        <begin position="254"/>
        <end position="285"/>
    </location>
</feature>
<sequence length="577" mass="64937">MANIKTWKVGFLLFCILATFISTLHAEEIRLTSDDYSATSCSGVWSKESIPGGSQPFIQVSLGKESRGNVSLLVYEWQDFEHLGAYDEKSGETVYVCDQLAVSHKLCSSSDIGQFITNLPSDKQNSSSILTSTFTMTGNQTEMALYKVDYTGYYCVALVPAGNDNGTWFEAWVEWKFPYGELPAVDYPKLLLYGTFACVYLAVGIFWFIQSYRNWDDILPVQHFLSAAIFYLIVEMAFNFGFWEAYNQTGKTSYGLLALVALLNAGRTSMSFFMLLIVCMGYSVVKPSLGSMMKKCIILACTHFFFGVIYTLGTMLLSPETAGLLILLVIFPLSITMTTFYVWTLNSITGTIHDLELRKQHVKVIMYKRLYRLLLFSVLAVIAIFIINMFAFSGRMAIDWAANNWKYRWVMLDGLLNVLYFIVFLVIVILWRPTSNNARYGLMQISQDEEEALDLEERLRRAEDQEAHQGGRSNPNGLGGANANHHEIDDDAAIFELGGELTDEEDERDHQPITKNVELSDLSTKKNTGSGYHNPKGGKGGEQSALLHVDQDDEDDDEEDLDDGENAHLTKNARKQT</sequence>
<feature type="domain" description="GOST seven transmembrane" evidence="10">
    <location>
        <begin position="188"/>
        <end position="437"/>
    </location>
</feature>
<keyword evidence="4 9" id="KW-0732">Signal</keyword>
<feature type="transmembrane region" description="Helical" evidence="8">
    <location>
        <begin position="297"/>
        <end position="318"/>
    </location>
</feature>
<evidence type="ECO:0000256" key="4">
    <source>
        <dbReference type="ARBA" id="ARBA00022729"/>
    </source>
</evidence>
<comment type="similarity">
    <text evidence="2">Belongs to the LU7TM family.</text>
</comment>
<dbReference type="PANTHER" id="PTHR21229">
    <property type="entry name" value="LUNG SEVEN TRANSMEMBRANE RECEPTOR"/>
    <property type="match status" value="1"/>
</dbReference>
<reference evidence="12 13" key="1">
    <citation type="submission" date="2022-11" db="EMBL/GenBank/DDBJ databases">
        <title>Mucor velutinosus strain NIH1002 WGS.</title>
        <authorList>
            <person name="Subramanian P."/>
            <person name="Mullikin J.C."/>
            <person name="Segre J.A."/>
            <person name="Zelazny A.M."/>
        </authorList>
    </citation>
    <scope>NUCLEOTIDE SEQUENCE [LARGE SCALE GENOMIC DNA]</scope>
    <source>
        <strain evidence="12 13">NIH1002</strain>
    </source>
</reference>
<dbReference type="EMBL" id="JASEJX010000033">
    <property type="protein sequence ID" value="KAK4510643.1"/>
    <property type="molecule type" value="Genomic_DNA"/>
</dbReference>
<evidence type="ECO:0000259" key="11">
    <source>
        <dbReference type="Pfam" id="PF21902"/>
    </source>
</evidence>
<feature type="compositionally biased region" description="Acidic residues" evidence="7">
    <location>
        <begin position="551"/>
        <end position="564"/>
    </location>
</feature>
<comment type="subcellular location">
    <subcellularLocation>
        <location evidence="1">Membrane</location>
        <topology evidence="1">Multi-pass membrane protein</topology>
    </subcellularLocation>
</comment>
<protein>
    <submittedName>
        <fullName evidence="12">Uncharacterized protein</fullName>
    </submittedName>
</protein>
<dbReference type="AlphaFoldDB" id="A0AAN7D5P9"/>
<keyword evidence="6 8" id="KW-0472">Membrane</keyword>